<dbReference type="Proteomes" id="UP000822369">
    <property type="component" value="Chromosome 8"/>
</dbReference>
<evidence type="ECO:0000259" key="6">
    <source>
        <dbReference type="PROSITE" id="PS50212"/>
    </source>
</evidence>
<accession>A0A9D2YAS1</accession>
<feature type="compositionally biased region" description="Low complexity" evidence="4">
    <location>
        <begin position="299"/>
        <end position="313"/>
    </location>
</feature>
<sequence>MGNISWRSQVSSEDTDSSLRDDLDEDAESQRSHLSTFTMILKDKFHSPKIKRTPTKNRKPQPEPAAKSTEKPVNKKVSRLEEHEKDVVSALKYFKAIVDKMMVEKKVLEMLPGSASKVLEAILPLVQVEARLQHSSALSSCHSRVYQSLANLIRWADQVMLDGIDLDDQENVASVKNVIKAVLDGVKELVKLTIEKQEHPSPTSPNKPAPPVTTAESNVSAEIPQKDGKLEVTSKKAPVASPAKTAPELHDEEVAPPKPPLPEAKVAELRAQLSADAGPRRPPQKENPPPALPPKKRQSAPSPTPVAVVAPMSRGSSLPCSDHRQEYEHEYFQRRFSGGSHSYGGDSPRLSPCSSMGKLSKSDEQLSSMEQDSGQCSRNTSCETLDNTETYDPDYDFLHQDLSVGDNLPPIPVGGCLSPLPESHSESSSPVPGQHPSHPHFSAPLPQQSEYWTPQSNQANPILSSRVSAPPALPQKKRYSTSTSSFSDGGSRVLYERHHSHYDNLSEEELHPTPPFPLFTPISPMPQTNGGVFVSQFISSENTDVPCSPPPLPEKKSRNILQYMQFVEDYSEPQPSVFYQMPQSESIYEQRNRLFQEVYGFNDSFSSTDSVHEPLLPPALPPKQRQLETIAADDVLQDPAPQMPSSNSKDALDKERRQKPTEVTRSDEENVDELSLIDHKEIMSRITLKQENDDGPDVRAGSGDILLVHATETDRKDLVLYCEAFLTTYRTFITPEDLIKKLHYRYTTFCHSPDTNKKRVSKNTFFVLVRVVDELCLVELTEDILKQLMDLVFTLVCSGELSLARVLRKNILDKVEQKKLLRYTNSLKPLAARGVSARPGTLHDFRSHEIADQLTLLDAELFYKIEIPEVLLWAKEQNEEKSPNLTQFTEHFNNMSYWVRSLIIQQEKAQDREKLLLKFIKIMKHLRKLNNFNSYLAILSALDSAPIRRLEWQKQTSEGLEEYCTLIDSSSSFRAYRAALAEVEPPCIPYLGLILQDLTFVHLGNPDLIDGKVNFSKRWQQFNILDSMRRFQQVHYELKRNEDIISFFNDFSDHLAEEALWELSLKIKPRNITRRKTDREEKT</sequence>
<feature type="domain" description="N-terminal Ras-GEF" evidence="6">
    <location>
        <begin position="694"/>
        <end position="816"/>
    </location>
</feature>
<evidence type="ECO:0000259" key="5">
    <source>
        <dbReference type="PROSITE" id="PS50009"/>
    </source>
</evidence>
<feature type="compositionally biased region" description="Basic and acidic residues" evidence="4">
    <location>
        <begin position="321"/>
        <end position="333"/>
    </location>
</feature>
<dbReference type="PROSITE" id="PS50212">
    <property type="entry name" value="RASGEF_NTER"/>
    <property type="match status" value="1"/>
</dbReference>
<protein>
    <recommendedName>
        <fullName evidence="2">CRK SH3-binding GNRP</fullName>
    </recommendedName>
</protein>
<feature type="compositionally biased region" description="Pro residues" evidence="4">
    <location>
        <begin position="202"/>
        <end position="211"/>
    </location>
</feature>
<dbReference type="InterPro" id="IPR001895">
    <property type="entry name" value="RASGEF_cat_dom"/>
</dbReference>
<dbReference type="SUPFAM" id="SSF48366">
    <property type="entry name" value="Ras GEF"/>
    <property type="match status" value="1"/>
</dbReference>
<dbReference type="SMART" id="SM00229">
    <property type="entry name" value="RasGEFN"/>
    <property type="match status" value="1"/>
</dbReference>
<feature type="compositionally biased region" description="Basic residues" evidence="4">
    <location>
        <begin position="47"/>
        <end position="59"/>
    </location>
</feature>
<dbReference type="PROSITE" id="PS00720">
    <property type="entry name" value="RASGEF"/>
    <property type="match status" value="1"/>
</dbReference>
<dbReference type="PANTHER" id="PTHR23113">
    <property type="entry name" value="GUANINE NUCLEOTIDE EXCHANGE FACTOR"/>
    <property type="match status" value="1"/>
</dbReference>
<organism evidence="7 8">
    <name type="scientific">Nothobranchius furzeri</name>
    <name type="common">Turquoise killifish</name>
    <dbReference type="NCBI Taxonomy" id="105023"/>
    <lineage>
        <taxon>Eukaryota</taxon>
        <taxon>Metazoa</taxon>
        <taxon>Chordata</taxon>
        <taxon>Craniata</taxon>
        <taxon>Vertebrata</taxon>
        <taxon>Euteleostomi</taxon>
        <taxon>Actinopterygii</taxon>
        <taxon>Neopterygii</taxon>
        <taxon>Teleostei</taxon>
        <taxon>Neoteleostei</taxon>
        <taxon>Acanthomorphata</taxon>
        <taxon>Ovalentaria</taxon>
        <taxon>Atherinomorphae</taxon>
        <taxon>Cyprinodontiformes</taxon>
        <taxon>Nothobranchiidae</taxon>
        <taxon>Nothobranchius</taxon>
    </lineage>
</organism>
<dbReference type="Pfam" id="PF00617">
    <property type="entry name" value="RasGEF"/>
    <property type="match status" value="1"/>
</dbReference>
<dbReference type="FunFam" id="1.10.840.10:FF:000009">
    <property type="entry name" value="rap guanine nucleotide exchange factor 1"/>
    <property type="match status" value="1"/>
</dbReference>
<reference evidence="7" key="1">
    <citation type="submission" date="2020-03" db="EMBL/GenBank/DDBJ databases">
        <title>Intra-Species Differences in Population Size shape Life History and Genome Evolution.</title>
        <authorList>
            <person name="Willemsen D."/>
            <person name="Cui R."/>
            <person name="Valenzano D.R."/>
        </authorList>
    </citation>
    <scope>NUCLEOTIDE SEQUENCE</scope>
    <source>
        <strain evidence="7">GRZ</strain>
        <tissue evidence="7">Whole</tissue>
    </source>
</reference>
<keyword evidence="1 3" id="KW-0344">Guanine-nucleotide releasing factor</keyword>
<dbReference type="InterPro" id="IPR023578">
    <property type="entry name" value="Ras_GEF_dom_sf"/>
</dbReference>
<dbReference type="OrthoDB" id="25179at2759"/>
<feature type="region of interest" description="Disordered" evidence="4">
    <location>
        <begin position="635"/>
        <end position="671"/>
    </location>
</feature>
<dbReference type="SMART" id="SM00147">
    <property type="entry name" value="RasGEF"/>
    <property type="match status" value="1"/>
</dbReference>
<feature type="compositionally biased region" description="Low complexity" evidence="4">
    <location>
        <begin position="417"/>
        <end position="430"/>
    </location>
</feature>
<feature type="compositionally biased region" description="Basic and acidic residues" evidence="4">
    <location>
        <begin position="650"/>
        <end position="668"/>
    </location>
</feature>
<evidence type="ECO:0000256" key="4">
    <source>
        <dbReference type="SAM" id="MobiDB-lite"/>
    </source>
</evidence>
<feature type="compositionally biased region" description="Polar residues" evidence="4">
    <location>
        <begin position="365"/>
        <end position="388"/>
    </location>
</feature>
<dbReference type="Pfam" id="PF00618">
    <property type="entry name" value="RasGEF_N"/>
    <property type="match status" value="1"/>
</dbReference>
<evidence type="ECO:0000313" key="7">
    <source>
        <dbReference type="EMBL" id="KAF7217394.1"/>
    </source>
</evidence>
<dbReference type="InterPro" id="IPR036964">
    <property type="entry name" value="RASGEF_cat_dom_sf"/>
</dbReference>
<feature type="region of interest" description="Disordered" evidence="4">
    <location>
        <begin position="1"/>
        <end position="79"/>
    </location>
</feature>
<dbReference type="GO" id="GO:0007265">
    <property type="term" value="P:Ras protein signal transduction"/>
    <property type="evidence" value="ECO:0007669"/>
    <property type="project" value="TreeGrafter"/>
</dbReference>
<feature type="compositionally biased region" description="Basic and acidic residues" evidence="4">
    <location>
        <begin position="224"/>
        <end position="234"/>
    </location>
</feature>
<dbReference type="InterPro" id="IPR000651">
    <property type="entry name" value="Ras-like_Gua-exchang_fac_N"/>
</dbReference>
<dbReference type="Gene3D" id="1.10.840.10">
    <property type="entry name" value="Ras guanine-nucleotide exchange factors catalytic domain"/>
    <property type="match status" value="1"/>
</dbReference>
<feature type="region of interest" description="Disordered" evidence="4">
    <location>
        <begin position="194"/>
        <end position="261"/>
    </location>
</feature>
<name>A0A9D2YAS1_NOTFU</name>
<dbReference type="CDD" id="cd06224">
    <property type="entry name" value="REM"/>
    <property type="match status" value="1"/>
</dbReference>
<evidence type="ECO:0000256" key="2">
    <source>
        <dbReference type="ARBA" id="ARBA00083313"/>
    </source>
</evidence>
<gene>
    <name evidence="7" type="ORF">G4P62_002157</name>
</gene>
<dbReference type="InterPro" id="IPR008937">
    <property type="entry name" value="Ras-like_GEF"/>
</dbReference>
<feature type="compositionally biased region" description="Basic and acidic residues" evidence="4">
    <location>
        <begin position="68"/>
        <end position="79"/>
    </location>
</feature>
<feature type="region of interest" description="Disordered" evidence="4">
    <location>
        <begin position="273"/>
        <end position="447"/>
    </location>
</feature>
<evidence type="ECO:0000313" key="8">
    <source>
        <dbReference type="Proteomes" id="UP000822369"/>
    </source>
</evidence>
<dbReference type="AlphaFoldDB" id="A0A9D2YAS1"/>
<dbReference type="CDD" id="cd00155">
    <property type="entry name" value="RasGEF"/>
    <property type="match status" value="1"/>
</dbReference>
<proteinExistence type="predicted"/>
<dbReference type="EMBL" id="JAAVVJ010000008">
    <property type="protein sequence ID" value="KAF7217394.1"/>
    <property type="molecule type" value="Genomic_DNA"/>
</dbReference>
<dbReference type="GO" id="GO:0005886">
    <property type="term" value="C:plasma membrane"/>
    <property type="evidence" value="ECO:0007669"/>
    <property type="project" value="TreeGrafter"/>
</dbReference>
<comment type="caution">
    <text evidence="7">The sequence shown here is derived from an EMBL/GenBank/DDBJ whole genome shotgun (WGS) entry which is preliminary data.</text>
</comment>
<dbReference type="PROSITE" id="PS50009">
    <property type="entry name" value="RASGEF_CAT"/>
    <property type="match status" value="1"/>
</dbReference>
<dbReference type="Gene3D" id="1.20.870.10">
    <property type="entry name" value="Son of sevenless (SoS) protein Chain: S domain 1"/>
    <property type="match status" value="1"/>
</dbReference>
<dbReference type="InterPro" id="IPR019804">
    <property type="entry name" value="Ras_G-nucl-exch_fac_CS"/>
</dbReference>
<dbReference type="GO" id="GO:0005085">
    <property type="term" value="F:guanyl-nucleotide exchange factor activity"/>
    <property type="evidence" value="ECO:0007669"/>
    <property type="project" value="UniProtKB-KW"/>
</dbReference>
<feature type="domain" description="Ras-GEF" evidence="5">
    <location>
        <begin position="846"/>
        <end position="1070"/>
    </location>
</feature>
<evidence type="ECO:0000256" key="3">
    <source>
        <dbReference type="PROSITE-ProRule" id="PRU00168"/>
    </source>
</evidence>
<feature type="compositionally biased region" description="Polar residues" evidence="4">
    <location>
        <begin position="1"/>
        <end position="12"/>
    </location>
</feature>
<evidence type="ECO:0000256" key="1">
    <source>
        <dbReference type="ARBA" id="ARBA00022658"/>
    </source>
</evidence>
<dbReference type="PANTHER" id="PTHR23113:SF224">
    <property type="entry name" value="RAP GUANINE NUCLEOTIDE EXCHANGE FACTOR 1"/>
    <property type="match status" value="1"/>
</dbReference>